<proteinExistence type="predicted"/>
<dbReference type="RefSeq" id="WP_167475556.1">
    <property type="nucleotide sequence ID" value="NZ_CP046172.1"/>
</dbReference>
<organism evidence="2 3">
    <name type="scientific">Nocardia arthritidis</name>
    <dbReference type="NCBI Taxonomy" id="228602"/>
    <lineage>
        <taxon>Bacteria</taxon>
        <taxon>Bacillati</taxon>
        <taxon>Actinomycetota</taxon>
        <taxon>Actinomycetes</taxon>
        <taxon>Mycobacteriales</taxon>
        <taxon>Nocardiaceae</taxon>
        <taxon>Nocardia</taxon>
    </lineage>
</organism>
<sequence>MSTSDRTVTPADGGGYRKLTTGPGEAHVPRTELAAAPERGTAATLLRFVHLTDFQLADPISPGRLDFLQRLAGRPGWDGMFPAYRPQELVAPQAFEAMIRTIRETAAADTAFVITTGDNTDNAQYNELLAFLTLLDGGAEFDPLFGATDPKTHPSHTVSGDFYNPEPASRDRYKREHDFPDAPGALAAAALPFPARGLGIPWLACFGNHDCLAQGRAPVSPEFQRLVTGDRRPIDIAGELPDDPMARYLADPTALSGGPALPIESRADRRLVSPAEYIRAHLDSPALPPGHGFTPDNLADDTTYYCYDDIPGVRVIVLDTTNPAGGVTGSIGARQRDWLIDRLTEVHSAHLDADGATVRTGNRDRVVILASHHGIAMLDNAIQGHEPRYLAADIEAILHRFGNVVLWLAGHEHRNSAVPRPGPTGGYWHVITSGLCEWPCQARTLELLRPAEGDRLIIRSTMIDHAAPAHPEHDWDLWQLASLHRELAYNEPTRVGGPHSAGTPADRNADLVVPISPTLAAELAALAEQ</sequence>
<accession>A0A6G9YIQ6</accession>
<evidence type="ECO:0000313" key="2">
    <source>
        <dbReference type="EMBL" id="QIS12947.1"/>
    </source>
</evidence>
<dbReference type="InterPro" id="IPR029052">
    <property type="entry name" value="Metallo-depent_PP-like"/>
</dbReference>
<dbReference type="SUPFAM" id="SSF56300">
    <property type="entry name" value="Metallo-dependent phosphatases"/>
    <property type="match status" value="1"/>
</dbReference>
<name>A0A6G9YIQ6_9NOCA</name>
<dbReference type="AlphaFoldDB" id="A0A6G9YIQ6"/>
<protein>
    <submittedName>
        <fullName evidence="2">TIGR03767 family metallophosphoesterase</fullName>
    </submittedName>
</protein>
<dbReference type="KEGG" id="nah:F5544_25465"/>
<dbReference type="Gene3D" id="3.60.21.10">
    <property type="match status" value="1"/>
</dbReference>
<keyword evidence="3" id="KW-1185">Reference proteome</keyword>
<feature type="region of interest" description="Disordered" evidence="1">
    <location>
        <begin position="1"/>
        <end position="26"/>
    </location>
</feature>
<gene>
    <name evidence="2" type="ORF">F5544_25465</name>
</gene>
<reference evidence="2 3" key="1">
    <citation type="journal article" date="2019" name="ACS Chem. Biol.">
        <title>Identification and Mobilization of a Cryptic Antibiotic Biosynthesis Gene Locus from a Human-Pathogenic Nocardia Isolate.</title>
        <authorList>
            <person name="Herisse M."/>
            <person name="Ishida K."/>
            <person name="Porter J.L."/>
            <person name="Howden B."/>
            <person name="Hertweck C."/>
            <person name="Stinear T.P."/>
            <person name="Pidot S.J."/>
        </authorList>
    </citation>
    <scope>NUCLEOTIDE SEQUENCE [LARGE SCALE GENOMIC DNA]</scope>
    <source>
        <strain evidence="2 3">AUSMDU00012717</strain>
    </source>
</reference>
<dbReference type="EMBL" id="CP046172">
    <property type="protein sequence ID" value="QIS12947.1"/>
    <property type="molecule type" value="Genomic_DNA"/>
</dbReference>
<evidence type="ECO:0000313" key="3">
    <source>
        <dbReference type="Proteomes" id="UP000503540"/>
    </source>
</evidence>
<dbReference type="Proteomes" id="UP000503540">
    <property type="component" value="Chromosome"/>
</dbReference>
<feature type="region of interest" description="Disordered" evidence="1">
    <location>
        <begin position="155"/>
        <end position="174"/>
    </location>
</feature>
<evidence type="ECO:0000256" key="1">
    <source>
        <dbReference type="SAM" id="MobiDB-lite"/>
    </source>
</evidence>